<gene>
    <name evidence="1" type="ORF">E4680_04755</name>
</gene>
<sequence>MSQHEAVRRWQERAVVDDLADRGVLIHSPSLRGMAEEAPGLIRNVARLLPRICIQGWECPGRFR</sequence>
<accession>A0A4Z0FBS9</accession>
<protein>
    <submittedName>
        <fullName evidence="1">Uncharacterized protein</fullName>
    </submittedName>
</protein>
<dbReference type="InterPro" id="IPR036025">
    <property type="entry name" value="RtcB-like_sf"/>
</dbReference>
<comment type="caution">
    <text evidence="1">The sequence shown here is derived from an EMBL/GenBank/DDBJ whole genome shotgun (WGS) entry which is preliminary data.</text>
</comment>
<proteinExistence type="predicted"/>
<organism evidence="1 2">
    <name type="scientific">Candidatus Macondimonas diazotrophica</name>
    <dbReference type="NCBI Taxonomy" id="2305248"/>
    <lineage>
        <taxon>Bacteria</taxon>
        <taxon>Pseudomonadati</taxon>
        <taxon>Pseudomonadota</taxon>
        <taxon>Gammaproteobacteria</taxon>
        <taxon>Chromatiales</taxon>
        <taxon>Ectothiorhodospiraceae</taxon>
        <taxon>Candidatus Macondimonas</taxon>
    </lineage>
</organism>
<evidence type="ECO:0000313" key="1">
    <source>
        <dbReference type="EMBL" id="TFZ83363.1"/>
    </source>
</evidence>
<name>A0A4Z0FBS9_9GAMM</name>
<evidence type="ECO:0000313" key="2">
    <source>
        <dbReference type="Proteomes" id="UP000297890"/>
    </source>
</evidence>
<keyword evidence="2" id="KW-1185">Reference proteome</keyword>
<dbReference type="EMBL" id="SRIO01000004">
    <property type="protein sequence ID" value="TFZ83363.1"/>
    <property type="molecule type" value="Genomic_DNA"/>
</dbReference>
<dbReference type="SUPFAM" id="SSF103365">
    <property type="entry name" value="Hypothetical protein PH1602"/>
    <property type="match status" value="1"/>
</dbReference>
<reference evidence="1 2" key="1">
    <citation type="journal article" date="2019" name="ISME J.">
        <title>Candidatus Macondimonas diazotrophica, a novel gammaproteobacterial genus dominating crude-oil-contaminated coastal sediments.</title>
        <authorList>
            <person name="Karthikeyan S."/>
            <person name="Konstantinidis K."/>
        </authorList>
    </citation>
    <scope>NUCLEOTIDE SEQUENCE [LARGE SCALE GENOMIC DNA]</scope>
    <source>
        <strain evidence="1 2">KTK01</strain>
    </source>
</reference>
<dbReference type="OrthoDB" id="9802323at2"/>
<dbReference type="AlphaFoldDB" id="A0A4Z0FBS9"/>
<dbReference type="Proteomes" id="UP000297890">
    <property type="component" value="Unassembled WGS sequence"/>
</dbReference>
<dbReference type="GO" id="GO:0006396">
    <property type="term" value="P:RNA processing"/>
    <property type="evidence" value="ECO:0007669"/>
    <property type="project" value="InterPro"/>
</dbReference>